<dbReference type="OrthoDB" id="446723at2759"/>
<dbReference type="Pfam" id="PF12146">
    <property type="entry name" value="Hydrolase_4"/>
    <property type="match status" value="1"/>
</dbReference>
<dbReference type="InterPro" id="IPR029058">
    <property type="entry name" value="AB_hydrolase_fold"/>
</dbReference>
<dbReference type="KEGG" id="cre:CHLRE_03g207041v5"/>
<accession>A0A2K3DZT1</accession>
<evidence type="ECO:0000313" key="4">
    <source>
        <dbReference type="Proteomes" id="UP000006906"/>
    </source>
</evidence>
<dbReference type="FunCoup" id="A0A2K3DZT1">
    <property type="interactions" value="1727"/>
</dbReference>
<dbReference type="PANTHER" id="PTHR12277:SF81">
    <property type="entry name" value="PROTEIN ABHD13"/>
    <property type="match status" value="1"/>
</dbReference>
<proteinExistence type="predicted"/>
<keyword evidence="4" id="KW-1185">Reference proteome</keyword>
<dbReference type="Gene3D" id="3.40.50.1820">
    <property type="entry name" value="alpha/beta hydrolase"/>
    <property type="match status" value="1"/>
</dbReference>
<dbReference type="Gramene" id="PNW86031">
    <property type="protein sequence ID" value="PNW86031"/>
    <property type="gene ID" value="CHLRE_03g207041v5"/>
</dbReference>
<reference evidence="3 4" key="1">
    <citation type="journal article" date="2007" name="Science">
        <title>The Chlamydomonas genome reveals the evolution of key animal and plant functions.</title>
        <authorList>
            <person name="Merchant S.S."/>
            <person name="Prochnik S.E."/>
            <person name="Vallon O."/>
            <person name="Harris E.H."/>
            <person name="Karpowicz S.J."/>
            <person name="Witman G.B."/>
            <person name="Terry A."/>
            <person name="Salamov A."/>
            <person name="Fritz-Laylin L.K."/>
            <person name="Marechal-Drouard L."/>
            <person name="Marshall W.F."/>
            <person name="Qu L.H."/>
            <person name="Nelson D.R."/>
            <person name="Sanderfoot A.A."/>
            <person name="Spalding M.H."/>
            <person name="Kapitonov V.V."/>
            <person name="Ren Q."/>
            <person name="Ferris P."/>
            <person name="Lindquist E."/>
            <person name="Shapiro H."/>
            <person name="Lucas S.M."/>
            <person name="Grimwood J."/>
            <person name="Schmutz J."/>
            <person name="Cardol P."/>
            <person name="Cerutti H."/>
            <person name="Chanfreau G."/>
            <person name="Chen C.L."/>
            <person name="Cognat V."/>
            <person name="Croft M.T."/>
            <person name="Dent R."/>
            <person name="Dutcher S."/>
            <person name="Fernandez E."/>
            <person name="Fukuzawa H."/>
            <person name="Gonzalez-Ballester D."/>
            <person name="Gonzalez-Halphen D."/>
            <person name="Hallmann A."/>
            <person name="Hanikenne M."/>
            <person name="Hippler M."/>
            <person name="Inwood W."/>
            <person name="Jabbari K."/>
            <person name="Kalanon M."/>
            <person name="Kuras R."/>
            <person name="Lefebvre P.A."/>
            <person name="Lemaire S.D."/>
            <person name="Lobanov A.V."/>
            <person name="Lohr M."/>
            <person name="Manuell A."/>
            <person name="Meier I."/>
            <person name="Mets L."/>
            <person name="Mittag M."/>
            <person name="Mittelmeier T."/>
            <person name="Moroney J.V."/>
            <person name="Moseley J."/>
            <person name="Napoli C."/>
            <person name="Nedelcu A.M."/>
            <person name="Niyogi K."/>
            <person name="Novoselov S.V."/>
            <person name="Paulsen I.T."/>
            <person name="Pazour G."/>
            <person name="Purton S."/>
            <person name="Ral J.P."/>
            <person name="Riano-Pachon D.M."/>
            <person name="Riekhof W."/>
            <person name="Rymarquis L."/>
            <person name="Schroda M."/>
            <person name="Stern D."/>
            <person name="Umen J."/>
            <person name="Willows R."/>
            <person name="Wilson N."/>
            <person name="Zimmer S.L."/>
            <person name="Allmer J."/>
            <person name="Balk J."/>
            <person name="Bisova K."/>
            <person name="Chen C.J."/>
            <person name="Elias M."/>
            <person name="Gendler K."/>
            <person name="Hauser C."/>
            <person name="Lamb M.R."/>
            <person name="Ledford H."/>
            <person name="Long J.C."/>
            <person name="Minagawa J."/>
            <person name="Page M.D."/>
            <person name="Pan J."/>
            <person name="Pootakham W."/>
            <person name="Roje S."/>
            <person name="Rose A."/>
            <person name="Stahlberg E."/>
            <person name="Terauchi A.M."/>
            <person name="Yang P."/>
            <person name="Ball S."/>
            <person name="Bowler C."/>
            <person name="Dieckmann C.L."/>
            <person name="Gladyshev V.N."/>
            <person name="Green P."/>
            <person name="Jorgensen R."/>
            <person name="Mayfield S."/>
            <person name="Mueller-Roeber B."/>
            <person name="Rajamani S."/>
            <person name="Sayre R.T."/>
            <person name="Brokstein P."/>
            <person name="Dubchak I."/>
            <person name="Goodstein D."/>
            <person name="Hornick L."/>
            <person name="Huang Y.W."/>
            <person name="Jhaveri J."/>
            <person name="Luo Y."/>
            <person name="Martinez D."/>
            <person name="Ngau W.C."/>
            <person name="Otillar B."/>
            <person name="Poliakov A."/>
            <person name="Porter A."/>
            <person name="Szajkowski L."/>
            <person name="Werner G."/>
            <person name="Zhou K."/>
            <person name="Grigoriev I.V."/>
            <person name="Rokhsar D.S."/>
            <person name="Grossman A.R."/>
        </authorList>
    </citation>
    <scope>NUCLEOTIDE SEQUENCE [LARGE SCALE GENOMIC DNA]</scope>
    <source>
        <strain evidence="4">CC-503</strain>
    </source>
</reference>
<dbReference type="OMA" id="CVERFRR"/>
<evidence type="ECO:0000259" key="2">
    <source>
        <dbReference type="Pfam" id="PF12146"/>
    </source>
</evidence>
<protein>
    <recommendedName>
        <fullName evidence="2">Serine aminopeptidase S33 domain-containing protein</fullName>
    </recommendedName>
</protein>
<dbReference type="InterPro" id="IPR022742">
    <property type="entry name" value="Hydrolase_4"/>
</dbReference>
<dbReference type="AlphaFoldDB" id="A0A2K3DZT1"/>
<evidence type="ECO:0000256" key="1">
    <source>
        <dbReference type="SAM" id="MobiDB-lite"/>
    </source>
</evidence>
<dbReference type="SUPFAM" id="SSF53474">
    <property type="entry name" value="alpha/beta-Hydrolases"/>
    <property type="match status" value="1"/>
</dbReference>
<evidence type="ECO:0000313" key="3">
    <source>
        <dbReference type="EMBL" id="PNW86031.1"/>
    </source>
</evidence>
<sequence length="411" mass="41776">MGPWDRLVENISSRLAFFPPTPATYAVREHQDGTGEQFIQPLSPDVPKVLQCKVRVIPVPALKRGGGGTSIVTAFFRYGSHSRSSNASSGAAGSASAAAAVAAAAASNRLTLLYSHGNAVDLGHMLPVYRELSRLLKVNVMGYDYSGYGCSTGTPTVTNTLADITAVLACLQDTYGIPAGRVVLYGQSVGSGPSCYLGAERADLAGVVLHSPLLSGVRVLKPHVRWWPAWADVYPNHTLAPKIKSPVLVMHGTEDEVIHISCGRRLLELCPNKATPLWAAGYGHQDLEMCSGYLPSLENFLAKVAGQQYLHMPAGPGATGPAVVAQQQLQQQGQAVGGAPAPAAPAAAAAAAAQQRLAAVGSGPSGASAAAGAAGAGSAAATPNGLNGHQAAAGNGAAGGLPASASGGRRS</sequence>
<dbReference type="EMBL" id="CM008964">
    <property type="protein sequence ID" value="PNW86031.1"/>
    <property type="molecule type" value="Genomic_DNA"/>
</dbReference>
<organism evidence="3 4">
    <name type="scientific">Chlamydomonas reinhardtii</name>
    <name type="common">Chlamydomonas smithii</name>
    <dbReference type="NCBI Taxonomy" id="3055"/>
    <lineage>
        <taxon>Eukaryota</taxon>
        <taxon>Viridiplantae</taxon>
        <taxon>Chlorophyta</taxon>
        <taxon>core chlorophytes</taxon>
        <taxon>Chlorophyceae</taxon>
        <taxon>CS clade</taxon>
        <taxon>Chlamydomonadales</taxon>
        <taxon>Chlamydomonadaceae</taxon>
        <taxon>Chlamydomonas</taxon>
    </lineage>
</organism>
<dbReference type="GeneID" id="5725002"/>
<name>A0A2K3DZT1_CHLRE</name>
<feature type="domain" description="Serine aminopeptidase S33" evidence="2">
    <location>
        <begin position="109"/>
        <end position="227"/>
    </location>
</feature>
<dbReference type="PANTHER" id="PTHR12277">
    <property type="entry name" value="ALPHA/BETA HYDROLASE DOMAIN-CONTAINING PROTEIN"/>
    <property type="match status" value="1"/>
</dbReference>
<dbReference type="STRING" id="3055.A0A2K3DZT1"/>
<gene>
    <name evidence="3" type="ORF">CHLRE_03g207041v5</name>
</gene>
<feature type="region of interest" description="Disordered" evidence="1">
    <location>
        <begin position="364"/>
        <end position="411"/>
    </location>
</feature>
<dbReference type="InParanoid" id="A0A2K3DZT1"/>
<dbReference type="Proteomes" id="UP000006906">
    <property type="component" value="Chromosome 3"/>
</dbReference>
<dbReference type="PaxDb" id="3055-EDO98642"/>
<dbReference type="RefSeq" id="XP_001699396.2">
    <property type="nucleotide sequence ID" value="XM_001699344.2"/>
</dbReference>